<dbReference type="KEGG" id="dfa:DFA_10409"/>
<comment type="similarity">
    <text evidence="1">Belongs to the csb family.</text>
</comment>
<protein>
    <submittedName>
        <fullName evidence="2">Glycoprotein</fullName>
    </submittedName>
</protein>
<dbReference type="Pfam" id="PF05720">
    <property type="entry name" value="Dicty_CAD"/>
    <property type="match status" value="1"/>
</dbReference>
<sequence length="105" mass="11497">MSKHTTMVIQTEQGEGRITGDATIFPAPRITPPPFFIRFLGGYKTEGLNLWNDDRLAIASISVTRDGQIYPIPSARGGSRTDSDDGIIDFSLYLNEIPTVALPTN</sequence>
<evidence type="ECO:0000313" key="2">
    <source>
        <dbReference type="EMBL" id="EGG15567.1"/>
    </source>
</evidence>
<dbReference type="AlphaFoldDB" id="F4QA48"/>
<dbReference type="GO" id="GO:0007155">
    <property type="term" value="P:cell adhesion"/>
    <property type="evidence" value="ECO:0007669"/>
    <property type="project" value="InterPro"/>
</dbReference>
<reference evidence="3" key="1">
    <citation type="journal article" date="2011" name="Genome Res.">
        <title>Phylogeny-wide analysis of social amoeba genomes highlights ancient origins for complex intercellular communication.</title>
        <authorList>
            <person name="Heidel A.J."/>
            <person name="Lawal H.M."/>
            <person name="Felder M."/>
            <person name="Schilde C."/>
            <person name="Helps N.R."/>
            <person name="Tunggal B."/>
            <person name="Rivero F."/>
            <person name="John U."/>
            <person name="Schleicher M."/>
            <person name="Eichinger L."/>
            <person name="Platzer M."/>
            <person name="Noegel A.A."/>
            <person name="Schaap P."/>
            <person name="Gloeckner G."/>
        </authorList>
    </citation>
    <scope>NUCLEOTIDE SEQUENCE [LARGE SCALE GENOMIC DNA]</scope>
    <source>
        <strain evidence="3">SH3</strain>
    </source>
</reference>
<dbReference type="OMA" id="PPIYIFR"/>
<proteinExistence type="inferred from homology"/>
<dbReference type="Proteomes" id="UP000007797">
    <property type="component" value="Unassembled WGS sequence"/>
</dbReference>
<dbReference type="InterPro" id="IPR008601">
    <property type="entry name" value="Dicty_CAD"/>
</dbReference>
<dbReference type="GeneID" id="14867646"/>
<dbReference type="EMBL" id="GL883026">
    <property type="protein sequence ID" value="EGG15567.1"/>
    <property type="molecule type" value="Genomic_DNA"/>
</dbReference>
<evidence type="ECO:0000256" key="1">
    <source>
        <dbReference type="ARBA" id="ARBA00009822"/>
    </source>
</evidence>
<organism evidence="2 3">
    <name type="scientific">Cavenderia fasciculata</name>
    <name type="common">Slime mold</name>
    <name type="synonym">Dictyostelium fasciculatum</name>
    <dbReference type="NCBI Taxonomy" id="261658"/>
    <lineage>
        <taxon>Eukaryota</taxon>
        <taxon>Amoebozoa</taxon>
        <taxon>Evosea</taxon>
        <taxon>Eumycetozoa</taxon>
        <taxon>Dictyostelia</taxon>
        <taxon>Acytosteliales</taxon>
        <taxon>Cavenderiaceae</taxon>
        <taxon>Cavenderia</taxon>
    </lineage>
</organism>
<keyword evidence="3" id="KW-1185">Reference proteome</keyword>
<accession>F4QA48</accession>
<gene>
    <name evidence="2" type="ORF">DFA_10409</name>
</gene>
<dbReference type="RefSeq" id="XP_004354309.1">
    <property type="nucleotide sequence ID" value="XM_004354257.1"/>
</dbReference>
<name>F4QA48_CACFS</name>
<evidence type="ECO:0000313" key="3">
    <source>
        <dbReference type="Proteomes" id="UP000007797"/>
    </source>
</evidence>